<dbReference type="PANTHER" id="PTHR30136:SF24">
    <property type="entry name" value="HTH-TYPE TRANSCRIPTIONAL REPRESSOR ALLR"/>
    <property type="match status" value="1"/>
</dbReference>
<evidence type="ECO:0000259" key="4">
    <source>
        <dbReference type="PROSITE" id="PS51077"/>
    </source>
</evidence>
<dbReference type="InterPro" id="IPR036388">
    <property type="entry name" value="WH-like_DNA-bd_sf"/>
</dbReference>
<keyword evidence="1" id="KW-0805">Transcription regulation</keyword>
<dbReference type="SUPFAM" id="SSF55781">
    <property type="entry name" value="GAF domain-like"/>
    <property type="match status" value="1"/>
</dbReference>
<dbReference type="Pfam" id="PF01614">
    <property type="entry name" value="IclR_C"/>
    <property type="match status" value="1"/>
</dbReference>
<name>A0ABU2NEM5_9PSEU</name>
<dbReference type="SUPFAM" id="SSF46785">
    <property type="entry name" value="Winged helix' DNA-binding domain"/>
    <property type="match status" value="1"/>
</dbReference>
<dbReference type="PROSITE" id="PS51078">
    <property type="entry name" value="ICLR_ED"/>
    <property type="match status" value="1"/>
</dbReference>
<dbReference type="Gene3D" id="3.30.450.40">
    <property type="match status" value="1"/>
</dbReference>
<dbReference type="PANTHER" id="PTHR30136">
    <property type="entry name" value="HELIX-TURN-HELIX TRANSCRIPTIONAL REGULATOR, ICLR FAMILY"/>
    <property type="match status" value="1"/>
</dbReference>
<dbReference type="InterPro" id="IPR005471">
    <property type="entry name" value="Tscrpt_reg_IclR_N"/>
</dbReference>
<accession>A0ABU2NEM5</accession>
<feature type="domain" description="HTH iclR-type" evidence="4">
    <location>
        <begin position="8"/>
        <end position="68"/>
    </location>
</feature>
<dbReference type="Pfam" id="PF09339">
    <property type="entry name" value="HTH_IclR"/>
    <property type="match status" value="1"/>
</dbReference>
<gene>
    <name evidence="6" type="ORF">RM445_23010</name>
</gene>
<reference evidence="7" key="1">
    <citation type="submission" date="2023-07" db="EMBL/GenBank/DDBJ databases">
        <title>30 novel species of actinomycetes from the DSMZ collection.</title>
        <authorList>
            <person name="Nouioui I."/>
        </authorList>
    </citation>
    <scope>NUCLEOTIDE SEQUENCE [LARGE SCALE GENOMIC DNA]</scope>
    <source>
        <strain evidence="7">DSM 45834</strain>
    </source>
</reference>
<evidence type="ECO:0000313" key="7">
    <source>
        <dbReference type="Proteomes" id="UP001183202"/>
    </source>
</evidence>
<dbReference type="InterPro" id="IPR014757">
    <property type="entry name" value="Tscrpt_reg_IclR_C"/>
</dbReference>
<sequence length="288" mass="30625">MSNSADGRSVTSKLAAILQTFSTGNVHSLSDIARSANLPVSTAHRLTAELAEWGFLERTDDKRYRVGMLVTHLGTRVWHEPNLQEHARRILDDLSSATHATVRLGVLEDLAVSYVEKRPDTHTASTTFETRVLPAHATAMGKALLAFAPQETVDAVIDNGLDQYTPFTIVAAPALRRALAIARMTRVATTRQELRLNTAAVAVPVVAGGGAVVAALELTTSGAGYQLHVIQSAVVVAARALSRELTASQRRTRPDRFAVLQGSSVVPLRAAAVTVPEVAGRTAGRSAG</sequence>
<protein>
    <submittedName>
        <fullName evidence="6">IclR family transcriptional regulator C-terminal domain-containing protein</fullName>
    </submittedName>
</protein>
<feature type="domain" description="IclR-ED" evidence="5">
    <location>
        <begin position="69"/>
        <end position="247"/>
    </location>
</feature>
<keyword evidence="3" id="KW-0804">Transcription</keyword>
<keyword evidence="7" id="KW-1185">Reference proteome</keyword>
<dbReference type="SMART" id="SM00346">
    <property type="entry name" value="HTH_ICLR"/>
    <property type="match status" value="1"/>
</dbReference>
<dbReference type="Gene3D" id="1.10.10.10">
    <property type="entry name" value="Winged helix-like DNA-binding domain superfamily/Winged helix DNA-binding domain"/>
    <property type="match status" value="1"/>
</dbReference>
<evidence type="ECO:0000256" key="1">
    <source>
        <dbReference type="ARBA" id="ARBA00023015"/>
    </source>
</evidence>
<evidence type="ECO:0000313" key="6">
    <source>
        <dbReference type="EMBL" id="MDT0352401.1"/>
    </source>
</evidence>
<dbReference type="EMBL" id="JAVREJ010000018">
    <property type="protein sequence ID" value="MDT0352401.1"/>
    <property type="molecule type" value="Genomic_DNA"/>
</dbReference>
<keyword evidence="2" id="KW-0238">DNA-binding</keyword>
<dbReference type="InterPro" id="IPR050707">
    <property type="entry name" value="HTH_MetabolicPath_Reg"/>
</dbReference>
<dbReference type="PROSITE" id="PS51077">
    <property type="entry name" value="HTH_ICLR"/>
    <property type="match status" value="1"/>
</dbReference>
<proteinExistence type="predicted"/>
<evidence type="ECO:0000256" key="2">
    <source>
        <dbReference type="ARBA" id="ARBA00023125"/>
    </source>
</evidence>
<dbReference type="InterPro" id="IPR036390">
    <property type="entry name" value="WH_DNA-bd_sf"/>
</dbReference>
<evidence type="ECO:0000256" key="3">
    <source>
        <dbReference type="ARBA" id="ARBA00023163"/>
    </source>
</evidence>
<evidence type="ECO:0000259" key="5">
    <source>
        <dbReference type="PROSITE" id="PS51078"/>
    </source>
</evidence>
<dbReference type="RefSeq" id="WP_311558907.1">
    <property type="nucleotide sequence ID" value="NZ_JAVREJ010000018.1"/>
</dbReference>
<organism evidence="6 7">
    <name type="scientific">Pseudonocardia charpentierae</name>
    <dbReference type="NCBI Taxonomy" id="3075545"/>
    <lineage>
        <taxon>Bacteria</taxon>
        <taxon>Bacillati</taxon>
        <taxon>Actinomycetota</taxon>
        <taxon>Actinomycetes</taxon>
        <taxon>Pseudonocardiales</taxon>
        <taxon>Pseudonocardiaceae</taxon>
        <taxon>Pseudonocardia</taxon>
    </lineage>
</organism>
<dbReference type="InterPro" id="IPR029016">
    <property type="entry name" value="GAF-like_dom_sf"/>
</dbReference>
<dbReference type="Proteomes" id="UP001183202">
    <property type="component" value="Unassembled WGS sequence"/>
</dbReference>
<comment type="caution">
    <text evidence="6">The sequence shown here is derived from an EMBL/GenBank/DDBJ whole genome shotgun (WGS) entry which is preliminary data.</text>
</comment>